<evidence type="ECO:0000313" key="4">
    <source>
        <dbReference type="Proteomes" id="UP000054270"/>
    </source>
</evidence>
<protein>
    <recommendedName>
        <fullName evidence="2">BTB domain-containing protein</fullName>
    </recommendedName>
</protein>
<dbReference type="Gene3D" id="3.30.710.10">
    <property type="entry name" value="Potassium Channel Kv1.1, Chain A"/>
    <property type="match status" value="1"/>
</dbReference>
<feature type="domain" description="BTB" evidence="2">
    <location>
        <begin position="38"/>
        <end position="101"/>
    </location>
</feature>
<dbReference type="EMBL" id="KN817624">
    <property type="protein sequence ID" value="KJA16270.1"/>
    <property type="molecule type" value="Genomic_DNA"/>
</dbReference>
<organism evidence="3 4">
    <name type="scientific">Hypholoma sublateritium (strain FD-334 SS-4)</name>
    <dbReference type="NCBI Taxonomy" id="945553"/>
    <lineage>
        <taxon>Eukaryota</taxon>
        <taxon>Fungi</taxon>
        <taxon>Dikarya</taxon>
        <taxon>Basidiomycota</taxon>
        <taxon>Agaricomycotina</taxon>
        <taxon>Agaricomycetes</taxon>
        <taxon>Agaricomycetidae</taxon>
        <taxon>Agaricales</taxon>
        <taxon>Agaricineae</taxon>
        <taxon>Strophariaceae</taxon>
        <taxon>Hypholoma</taxon>
    </lineage>
</organism>
<dbReference type="Pfam" id="PF00651">
    <property type="entry name" value="BTB"/>
    <property type="match status" value="1"/>
</dbReference>
<evidence type="ECO:0000313" key="3">
    <source>
        <dbReference type="EMBL" id="KJA16270.1"/>
    </source>
</evidence>
<dbReference type="AlphaFoldDB" id="A0A0D2P7A9"/>
<dbReference type="OrthoDB" id="2799068at2759"/>
<evidence type="ECO:0000256" key="1">
    <source>
        <dbReference type="SAM" id="MobiDB-lite"/>
    </source>
</evidence>
<dbReference type="InterPro" id="IPR011333">
    <property type="entry name" value="SKP1/BTB/POZ_sf"/>
</dbReference>
<reference evidence="4" key="1">
    <citation type="submission" date="2014-04" db="EMBL/GenBank/DDBJ databases">
        <title>Evolutionary Origins and Diversification of the Mycorrhizal Mutualists.</title>
        <authorList>
            <consortium name="DOE Joint Genome Institute"/>
            <consortium name="Mycorrhizal Genomics Consortium"/>
            <person name="Kohler A."/>
            <person name="Kuo A."/>
            <person name="Nagy L.G."/>
            <person name="Floudas D."/>
            <person name="Copeland A."/>
            <person name="Barry K.W."/>
            <person name="Cichocki N."/>
            <person name="Veneault-Fourrey C."/>
            <person name="LaButti K."/>
            <person name="Lindquist E.A."/>
            <person name="Lipzen A."/>
            <person name="Lundell T."/>
            <person name="Morin E."/>
            <person name="Murat C."/>
            <person name="Riley R."/>
            <person name="Ohm R."/>
            <person name="Sun H."/>
            <person name="Tunlid A."/>
            <person name="Henrissat B."/>
            <person name="Grigoriev I.V."/>
            <person name="Hibbett D.S."/>
            <person name="Martin F."/>
        </authorList>
    </citation>
    <scope>NUCLEOTIDE SEQUENCE [LARGE SCALE GENOMIC DNA]</scope>
    <source>
        <strain evidence="4">FD-334 SS-4</strain>
    </source>
</reference>
<dbReference type="InterPro" id="IPR000210">
    <property type="entry name" value="BTB/POZ_dom"/>
</dbReference>
<evidence type="ECO:0000259" key="2">
    <source>
        <dbReference type="Pfam" id="PF00651"/>
    </source>
</evidence>
<keyword evidence="4" id="KW-1185">Reference proteome</keyword>
<feature type="region of interest" description="Disordered" evidence="1">
    <location>
        <begin position="1"/>
        <end position="28"/>
    </location>
</feature>
<accession>A0A0D2P7A9</accession>
<gene>
    <name evidence="3" type="ORF">HYPSUDRAFT_147960</name>
</gene>
<name>A0A0D2P7A9_HYPSF</name>
<proteinExistence type="predicted"/>
<dbReference type="Proteomes" id="UP000054270">
    <property type="component" value="Unassembled WGS sequence"/>
</dbReference>
<sequence>MSSAGPPSKRRRQVESDETPDSDEPVKQSARCWFDDGNVILQAERVQFRVHRSVLAYHSDIMKDCFGCPQPEDAETLDGCPVTHLPQDSAADIENMCVLLYGAKQCAYVAFFGIFSVNLDAIEQPYLMTMIRIGRKYEIRTFTEMALAYLRKLFPRDQELWVASRPKVHEIVTNSKDFLFDIVNLAYENEIPSILPAALLDLYTHHSLVRLRSLITTIPTDLPSWLRMKSYVELSFRISDEQC</sequence>